<protein>
    <submittedName>
        <fullName evidence="1">Uncharacterized protein</fullName>
    </submittedName>
</protein>
<sequence>MADGEKQRLNSINSPEVVTVAPVQEMQSSGKLDVPEKDRIGFWESDIVHSETYGEHLSTIVKQRTFTTADREEENISKKVLSGKDQIGLSKSGKLASHKWGIIEFSRCFSPSAMLDMRSVTNPHLVDRRGVSTDAARRQTFFHSSSMDGIPVDSAAFSALFPSYRLDEILSPISPWVSCRGKGAKEDTYGEVDEDTILTIAETDRSFHYHVAQLLHYST</sequence>
<evidence type="ECO:0000313" key="1">
    <source>
        <dbReference type="EMBL" id="CAH0106278.1"/>
    </source>
</evidence>
<keyword evidence="2" id="KW-1185">Reference proteome</keyword>
<dbReference type="AlphaFoldDB" id="A0A8J2RUP8"/>
<comment type="caution">
    <text evidence="1">The sequence shown here is derived from an EMBL/GenBank/DDBJ whole genome shotgun (WGS) entry which is preliminary data.</text>
</comment>
<evidence type="ECO:0000313" key="2">
    <source>
        <dbReference type="Proteomes" id="UP000789390"/>
    </source>
</evidence>
<dbReference type="EMBL" id="CAKKLH010000223">
    <property type="protein sequence ID" value="CAH0106278.1"/>
    <property type="molecule type" value="Genomic_DNA"/>
</dbReference>
<reference evidence="1" key="1">
    <citation type="submission" date="2021-11" db="EMBL/GenBank/DDBJ databases">
        <authorList>
            <person name="Schell T."/>
        </authorList>
    </citation>
    <scope>NUCLEOTIDE SEQUENCE</scope>
    <source>
        <strain evidence="1">M5</strain>
    </source>
</reference>
<proteinExistence type="predicted"/>
<organism evidence="1 2">
    <name type="scientific">Daphnia galeata</name>
    <dbReference type="NCBI Taxonomy" id="27404"/>
    <lineage>
        <taxon>Eukaryota</taxon>
        <taxon>Metazoa</taxon>
        <taxon>Ecdysozoa</taxon>
        <taxon>Arthropoda</taxon>
        <taxon>Crustacea</taxon>
        <taxon>Branchiopoda</taxon>
        <taxon>Diplostraca</taxon>
        <taxon>Cladocera</taxon>
        <taxon>Anomopoda</taxon>
        <taxon>Daphniidae</taxon>
        <taxon>Daphnia</taxon>
    </lineage>
</organism>
<dbReference type="Proteomes" id="UP000789390">
    <property type="component" value="Unassembled WGS sequence"/>
</dbReference>
<name>A0A8J2RUP8_9CRUS</name>
<dbReference type="OrthoDB" id="438939at2759"/>
<accession>A0A8J2RUP8</accession>
<gene>
    <name evidence="1" type="ORF">DGAL_LOCUS9432</name>
</gene>